<dbReference type="InterPro" id="IPR000014">
    <property type="entry name" value="PAS"/>
</dbReference>
<dbReference type="Gene3D" id="3.30.450.20">
    <property type="entry name" value="PAS domain"/>
    <property type="match status" value="1"/>
</dbReference>
<accession>A0ABU7XL66</accession>
<dbReference type="InterPro" id="IPR035965">
    <property type="entry name" value="PAS-like_dom_sf"/>
</dbReference>
<reference evidence="8 9" key="1">
    <citation type="submission" date="2024-02" db="EMBL/GenBank/DDBJ databases">
        <authorList>
            <person name="Grouzdev D."/>
        </authorList>
    </citation>
    <scope>NUCLEOTIDE SEQUENCE [LARGE SCALE GENOMIC DNA]</scope>
    <source>
        <strain evidence="8 9">9N</strain>
    </source>
</reference>
<feature type="domain" description="Histidine kinase" evidence="7">
    <location>
        <begin position="163"/>
        <end position="382"/>
    </location>
</feature>
<dbReference type="PANTHER" id="PTHR43047">
    <property type="entry name" value="TWO-COMPONENT HISTIDINE PROTEIN KINASE"/>
    <property type="match status" value="1"/>
</dbReference>
<dbReference type="InterPro" id="IPR036890">
    <property type="entry name" value="HATPase_C_sf"/>
</dbReference>
<dbReference type="SUPFAM" id="SSF47384">
    <property type="entry name" value="Homodimeric domain of signal transducing histidine kinase"/>
    <property type="match status" value="1"/>
</dbReference>
<dbReference type="SUPFAM" id="SSF55874">
    <property type="entry name" value="ATPase domain of HSP90 chaperone/DNA topoisomerase II/histidine kinase"/>
    <property type="match status" value="1"/>
</dbReference>
<evidence type="ECO:0000256" key="4">
    <source>
        <dbReference type="ARBA" id="ARBA00022679"/>
    </source>
</evidence>
<evidence type="ECO:0000256" key="6">
    <source>
        <dbReference type="SAM" id="Coils"/>
    </source>
</evidence>
<evidence type="ECO:0000259" key="7">
    <source>
        <dbReference type="PROSITE" id="PS50109"/>
    </source>
</evidence>
<dbReference type="PROSITE" id="PS50109">
    <property type="entry name" value="HIS_KIN"/>
    <property type="match status" value="1"/>
</dbReference>
<protein>
    <recommendedName>
        <fullName evidence="2">histidine kinase</fullName>
        <ecNumber evidence="2">2.7.13.3</ecNumber>
    </recommendedName>
</protein>
<evidence type="ECO:0000256" key="1">
    <source>
        <dbReference type="ARBA" id="ARBA00000085"/>
    </source>
</evidence>
<dbReference type="PRINTS" id="PR00344">
    <property type="entry name" value="BCTRLSENSOR"/>
</dbReference>
<dbReference type="Pfam" id="PF00512">
    <property type="entry name" value="HisKA"/>
    <property type="match status" value="1"/>
</dbReference>
<dbReference type="InterPro" id="IPR003594">
    <property type="entry name" value="HATPase_dom"/>
</dbReference>
<proteinExistence type="predicted"/>
<dbReference type="EC" id="2.7.13.3" evidence="2"/>
<dbReference type="Gene3D" id="3.30.565.10">
    <property type="entry name" value="Histidine kinase-like ATPase, C-terminal domain"/>
    <property type="match status" value="1"/>
</dbReference>
<dbReference type="SMART" id="SM00387">
    <property type="entry name" value="HATPase_c"/>
    <property type="match status" value="1"/>
</dbReference>
<evidence type="ECO:0000313" key="8">
    <source>
        <dbReference type="EMBL" id="MEF3368115.1"/>
    </source>
</evidence>
<dbReference type="InterPro" id="IPR013656">
    <property type="entry name" value="PAS_4"/>
</dbReference>
<sequence>RGPEQSALALARTLEEKLARARAENAALDAAFDCARAPLAIVAGDGRFERFNPAFAVFFGVEPRAIHGRNLSALFAAAEAQTLIQRLALARADANEQFSLTALTPGGGLPVDVTLRRLAVDGAARICVSLRERAARGRGDRELEAARLAAEAANAAKSDFLARVSHEIRTPLNAIIGFAEVMMEERLGPIGAPRYKEYLKDVHASGQHVLSLVNDLLDLSKIEAGKLELSFERVDANAVIAECASIMQAQANQARIVMRLALESSLPPIRADARSLKQILLNLLSNAVKFNEPGGQVIVSSALTDAGYVVIRVKDTGIGMSEDEIEMALEPFKQIATSRKAHGTGLGLPLTKALIEANHASFTIQSRKNEGTLIEIAFPPPQVVAAE</sequence>
<dbReference type="InterPro" id="IPR005467">
    <property type="entry name" value="His_kinase_dom"/>
</dbReference>
<comment type="caution">
    <text evidence="8">The sequence shown here is derived from an EMBL/GenBank/DDBJ whole genome shotgun (WGS) entry which is preliminary data.</text>
</comment>
<dbReference type="InterPro" id="IPR003661">
    <property type="entry name" value="HisK_dim/P_dom"/>
</dbReference>
<dbReference type="Proteomes" id="UP001350748">
    <property type="component" value="Unassembled WGS sequence"/>
</dbReference>
<gene>
    <name evidence="8" type="ORF">V3H18_16390</name>
</gene>
<organism evidence="8 9">
    <name type="scientific">Methylocystis borbori</name>
    <dbReference type="NCBI Taxonomy" id="3118750"/>
    <lineage>
        <taxon>Bacteria</taxon>
        <taxon>Pseudomonadati</taxon>
        <taxon>Pseudomonadota</taxon>
        <taxon>Alphaproteobacteria</taxon>
        <taxon>Hyphomicrobiales</taxon>
        <taxon>Methylocystaceae</taxon>
        <taxon>Methylocystis</taxon>
    </lineage>
</organism>
<dbReference type="SMART" id="SM00091">
    <property type="entry name" value="PAS"/>
    <property type="match status" value="1"/>
</dbReference>
<dbReference type="InterPro" id="IPR036097">
    <property type="entry name" value="HisK_dim/P_sf"/>
</dbReference>
<evidence type="ECO:0000256" key="5">
    <source>
        <dbReference type="ARBA" id="ARBA00022777"/>
    </source>
</evidence>
<keyword evidence="9" id="KW-1185">Reference proteome</keyword>
<dbReference type="CDD" id="cd00130">
    <property type="entry name" value="PAS"/>
    <property type="match status" value="1"/>
</dbReference>
<evidence type="ECO:0000256" key="3">
    <source>
        <dbReference type="ARBA" id="ARBA00022553"/>
    </source>
</evidence>
<dbReference type="GO" id="GO:0016301">
    <property type="term" value="F:kinase activity"/>
    <property type="evidence" value="ECO:0007669"/>
    <property type="project" value="UniProtKB-KW"/>
</dbReference>
<keyword evidence="4" id="KW-0808">Transferase</keyword>
<dbReference type="InterPro" id="IPR004358">
    <property type="entry name" value="Sig_transdc_His_kin-like_C"/>
</dbReference>
<dbReference type="PANTHER" id="PTHR43047:SF72">
    <property type="entry name" value="OSMOSENSING HISTIDINE PROTEIN KINASE SLN1"/>
    <property type="match status" value="1"/>
</dbReference>
<feature type="non-terminal residue" evidence="8">
    <location>
        <position position="1"/>
    </location>
</feature>
<dbReference type="CDD" id="cd00082">
    <property type="entry name" value="HisKA"/>
    <property type="match status" value="1"/>
</dbReference>
<keyword evidence="6" id="KW-0175">Coiled coil</keyword>
<dbReference type="EMBL" id="JAZHYN010000086">
    <property type="protein sequence ID" value="MEF3368115.1"/>
    <property type="molecule type" value="Genomic_DNA"/>
</dbReference>
<keyword evidence="3" id="KW-0597">Phosphoprotein</keyword>
<dbReference type="RefSeq" id="WP_332083156.1">
    <property type="nucleotide sequence ID" value="NZ_JAZHYN010000086.1"/>
</dbReference>
<comment type="catalytic activity">
    <reaction evidence="1">
        <text>ATP + protein L-histidine = ADP + protein N-phospho-L-histidine.</text>
        <dbReference type="EC" id="2.7.13.3"/>
    </reaction>
</comment>
<dbReference type="Pfam" id="PF08448">
    <property type="entry name" value="PAS_4"/>
    <property type="match status" value="1"/>
</dbReference>
<dbReference type="SUPFAM" id="SSF55785">
    <property type="entry name" value="PYP-like sensor domain (PAS domain)"/>
    <property type="match status" value="1"/>
</dbReference>
<dbReference type="Gene3D" id="1.10.287.130">
    <property type="match status" value="1"/>
</dbReference>
<dbReference type="SMART" id="SM00388">
    <property type="entry name" value="HisKA"/>
    <property type="match status" value="1"/>
</dbReference>
<evidence type="ECO:0000313" key="9">
    <source>
        <dbReference type="Proteomes" id="UP001350748"/>
    </source>
</evidence>
<keyword evidence="5 8" id="KW-0418">Kinase</keyword>
<dbReference type="Pfam" id="PF02518">
    <property type="entry name" value="HATPase_c"/>
    <property type="match status" value="1"/>
</dbReference>
<evidence type="ECO:0000256" key="2">
    <source>
        <dbReference type="ARBA" id="ARBA00012438"/>
    </source>
</evidence>
<feature type="coiled-coil region" evidence="6">
    <location>
        <begin position="4"/>
        <end position="31"/>
    </location>
</feature>
<name>A0ABU7XL66_9HYPH</name>